<dbReference type="InterPro" id="IPR035979">
    <property type="entry name" value="RBD_domain_sf"/>
</dbReference>
<feature type="region of interest" description="Disordered" evidence="3">
    <location>
        <begin position="309"/>
        <end position="341"/>
    </location>
</feature>
<evidence type="ECO:0000256" key="1">
    <source>
        <dbReference type="ARBA" id="ARBA00022884"/>
    </source>
</evidence>
<dbReference type="SMART" id="SM00360">
    <property type="entry name" value="RRM"/>
    <property type="match status" value="2"/>
</dbReference>
<dbReference type="GeneID" id="25989208"/>
<feature type="compositionally biased region" description="Pro residues" evidence="3">
    <location>
        <begin position="375"/>
        <end position="385"/>
    </location>
</feature>
<organism evidence="5 6">
    <name type="scientific">Trichosporon asahii var. asahii (strain ATCC 90039 / CBS 2479 / JCM 2466 / KCTC 7840 / NBRC 103889/ NCYC 2677 / UAMH 7654)</name>
    <name type="common">Yeast</name>
    <dbReference type="NCBI Taxonomy" id="1186058"/>
    <lineage>
        <taxon>Eukaryota</taxon>
        <taxon>Fungi</taxon>
        <taxon>Dikarya</taxon>
        <taxon>Basidiomycota</taxon>
        <taxon>Agaricomycotina</taxon>
        <taxon>Tremellomycetes</taxon>
        <taxon>Trichosporonales</taxon>
        <taxon>Trichosporonaceae</taxon>
        <taxon>Trichosporon</taxon>
    </lineage>
</organism>
<feature type="region of interest" description="Disordered" evidence="3">
    <location>
        <begin position="203"/>
        <end position="227"/>
    </location>
</feature>
<dbReference type="Pfam" id="PF00076">
    <property type="entry name" value="RRM_1"/>
    <property type="match status" value="1"/>
</dbReference>
<dbReference type="RefSeq" id="XP_014176380.1">
    <property type="nucleotide sequence ID" value="XM_014320905.1"/>
</dbReference>
<feature type="compositionally biased region" description="Gly residues" evidence="3">
    <location>
        <begin position="1"/>
        <end position="15"/>
    </location>
</feature>
<evidence type="ECO:0000313" key="5">
    <source>
        <dbReference type="EMBL" id="EJT45783.1"/>
    </source>
</evidence>
<dbReference type="HOGENOM" id="CLU_535292_0_0_1"/>
<feature type="domain" description="RRM" evidence="4">
    <location>
        <begin position="130"/>
        <end position="203"/>
    </location>
</feature>
<dbReference type="SUPFAM" id="SSF54928">
    <property type="entry name" value="RNA-binding domain, RBD"/>
    <property type="match status" value="1"/>
</dbReference>
<dbReference type="Gene3D" id="3.30.70.330">
    <property type="match status" value="1"/>
</dbReference>
<dbReference type="VEuPathDB" id="FungiDB:A1Q1_05696"/>
<evidence type="ECO:0000256" key="3">
    <source>
        <dbReference type="SAM" id="MobiDB-lite"/>
    </source>
</evidence>
<sequence length="551" mass="59613">MGRSGRGYGRGGGRSHGQFEDRHGGHGGHGGHGHGHGHGHGGRGGHHHGRHGHGGPPHRESDHGWDNFERGRGGRQGRGGGGFRGGRDRDDYDNNGPGPHRRNFRLPPQQREAPSEQVRLERLARERVSRTLFIRNVAYETNSDDFRKQFEQYGEVKEWFDAIPRRGMVFVTFFDVRAAEAARQGVMGTKLFGRPIDVHFSLPKDHDQDGPCDESKNNGSLLVTLTPPRPIDERELGMAAERYGAIKAIKPRGYPEQRVVEYYDSRAARDFHDQMSGQPFQGGTLRAEYVWDEGEVVNPDPVTADVEAQRFRGRDARPAPHERGRYAHGAKPYDRPERMGGGNRLEEARKVQDLLTSLGGAPGISNAPGTSNTPPSAPPGPPPPSDYWGRKPEGDYGPPPGYGGYPPGPPPPGPIPPPPPAHGPPPPHHGPPPPPPPHARPPGYHGWPPGPPGQRPPMPAGYPPPSQSYSSSSYPPPSPGKPALPAQVLEMLQGGAPSSSYTPPSGYPSYDPPPSYQPPAPPAPAPPRPPQQHYDPKTGDVGSLLAMLNRG</sequence>
<dbReference type="PANTHER" id="PTHR23189">
    <property type="entry name" value="RNA RECOGNITION MOTIF-CONTAINING"/>
    <property type="match status" value="1"/>
</dbReference>
<feature type="compositionally biased region" description="Pro residues" evidence="3">
    <location>
        <begin position="510"/>
        <end position="530"/>
    </location>
</feature>
<dbReference type="AlphaFoldDB" id="J5Q6S7"/>
<feature type="compositionally biased region" description="Pro residues" evidence="3">
    <location>
        <begin position="448"/>
        <end position="466"/>
    </location>
</feature>
<keyword evidence="1 2" id="KW-0694">RNA-binding</keyword>
<gene>
    <name evidence="5" type="ORF">A1Q1_05696</name>
</gene>
<protein>
    <recommendedName>
        <fullName evidence="4">RRM domain-containing protein</fullName>
    </recommendedName>
</protein>
<feature type="compositionally biased region" description="Gly residues" evidence="3">
    <location>
        <begin position="74"/>
        <end position="84"/>
    </location>
</feature>
<proteinExistence type="predicted"/>
<reference evidence="5 6" key="1">
    <citation type="journal article" date="2012" name="Eukaryot. Cell">
        <title>Draft genome sequence of CBS 2479, the standard type strain of Trichosporon asahii.</title>
        <authorList>
            <person name="Yang R.Y."/>
            <person name="Li H.T."/>
            <person name="Zhu H."/>
            <person name="Zhou G.P."/>
            <person name="Wang M."/>
            <person name="Wang L."/>
        </authorList>
    </citation>
    <scope>NUCLEOTIDE SEQUENCE [LARGE SCALE GENOMIC DNA]</scope>
    <source>
        <strain evidence="6">ATCC 90039 / CBS 2479 / JCM 2466 / KCTC 7840 / NCYC 2677 / UAMH 7654</strain>
    </source>
</reference>
<dbReference type="OrthoDB" id="439808at2759"/>
<dbReference type="Proteomes" id="UP000002748">
    <property type="component" value="Unassembled WGS sequence"/>
</dbReference>
<feature type="region of interest" description="Disordered" evidence="3">
    <location>
        <begin position="1"/>
        <end position="118"/>
    </location>
</feature>
<name>J5Q6S7_TRIAS</name>
<dbReference type="PROSITE" id="PS50102">
    <property type="entry name" value="RRM"/>
    <property type="match status" value="1"/>
</dbReference>
<accession>J5Q6S7</accession>
<dbReference type="EMBL" id="ALBS01000321">
    <property type="protein sequence ID" value="EJT45783.1"/>
    <property type="molecule type" value="Genomic_DNA"/>
</dbReference>
<evidence type="ECO:0000259" key="4">
    <source>
        <dbReference type="PROSITE" id="PS50102"/>
    </source>
</evidence>
<dbReference type="KEGG" id="tasa:A1Q1_05696"/>
<evidence type="ECO:0000256" key="2">
    <source>
        <dbReference type="PROSITE-ProRule" id="PRU00176"/>
    </source>
</evidence>
<dbReference type="InterPro" id="IPR012677">
    <property type="entry name" value="Nucleotide-bd_a/b_plait_sf"/>
</dbReference>
<evidence type="ECO:0000313" key="6">
    <source>
        <dbReference type="Proteomes" id="UP000002748"/>
    </source>
</evidence>
<feature type="compositionally biased region" description="Basic and acidic residues" evidence="3">
    <location>
        <begin position="203"/>
        <end position="216"/>
    </location>
</feature>
<feature type="compositionally biased region" description="Pro residues" evidence="3">
    <location>
        <begin position="397"/>
        <end position="440"/>
    </location>
</feature>
<dbReference type="PRINTS" id="PR01217">
    <property type="entry name" value="PRICHEXTENSN"/>
</dbReference>
<feature type="compositionally biased region" description="Basic and acidic residues" evidence="3">
    <location>
        <begin position="57"/>
        <end position="72"/>
    </location>
</feature>
<feature type="region of interest" description="Disordered" evidence="3">
    <location>
        <begin position="357"/>
        <end position="551"/>
    </location>
</feature>
<feature type="compositionally biased region" description="Low complexity" evidence="3">
    <location>
        <begin position="496"/>
        <end position="509"/>
    </location>
</feature>
<feature type="compositionally biased region" description="Basic residues" evidence="3">
    <location>
        <begin position="25"/>
        <end position="53"/>
    </location>
</feature>
<comment type="caution">
    <text evidence="5">The sequence shown here is derived from an EMBL/GenBank/DDBJ whole genome shotgun (WGS) entry which is preliminary data.</text>
</comment>
<dbReference type="InterPro" id="IPR000504">
    <property type="entry name" value="RRM_dom"/>
</dbReference>
<dbReference type="GO" id="GO:0003723">
    <property type="term" value="F:RNA binding"/>
    <property type="evidence" value="ECO:0007669"/>
    <property type="project" value="UniProtKB-UniRule"/>
</dbReference>